<dbReference type="PANTHER" id="PTHR32309">
    <property type="entry name" value="TYROSINE-PROTEIN KINASE"/>
    <property type="match status" value="1"/>
</dbReference>
<feature type="region of interest" description="Disordered" evidence="3">
    <location>
        <begin position="43"/>
        <end position="106"/>
    </location>
</feature>
<keyword evidence="2" id="KW-0067">ATP-binding</keyword>
<name>A0ABT9H865_9SPHN</name>
<sequence length="358" mass="38060">MSVNKPINIVPPGDGKDEADTPQASGKRSLFERASGAFGFDSLAPARVPAKLPQGKAVRMPTPPRRAVAPGDAEDSATTRDLAPASSQPPVVIDAEADARPPRQREVGGRKVEFTGPLHPVSRVHLREQGLIDPDLGSSGLVEEFRIVKRQVLATAEADGTAKARRVLICSPHPGEGKTFCATNLAIALAGERESEVLLVDADFGKPSIMKTFGLDPAPGLMDALRDPSIDAEKLVVGTDIPGLWILPAGQRSGSDAEYLASERTWEVLNRLSRGAHDRILIFDSPPVLAASPAAELAKHCGQTLLVARAEQTARAALEDAIDLLSGCPDIRLLLNDATFSPSGRRFGKYYGYGESES</sequence>
<evidence type="ECO:0000256" key="1">
    <source>
        <dbReference type="ARBA" id="ARBA00022741"/>
    </source>
</evidence>
<feature type="region of interest" description="Disordered" evidence="3">
    <location>
        <begin position="1"/>
        <end position="29"/>
    </location>
</feature>
<proteinExistence type="predicted"/>
<accession>A0ABT9H865</accession>
<dbReference type="InterPro" id="IPR050445">
    <property type="entry name" value="Bact_polysacc_biosynth/exp"/>
</dbReference>
<organism evidence="4 5">
    <name type="scientific">Qipengyuania benthica</name>
    <dbReference type="NCBI Taxonomy" id="3067651"/>
    <lineage>
        <taxon>Bacteria</taxon>
        <taxon>Pseudomonadati</taxon>
        <taxon>Pseudomonadota</taxon>
        <taxon>Alphaproteobacteria</taxon>
        <taxon>Sphingomonadales</taxon>
        <taxon>Erythrobacteraceae</taxon>
        <taxon>Qipengyuania</taxon>
    </lineage>
</organism>
<dbReference type="SUPFAM" id="SSF52540">
    <property type="entry name" value="P-loop containing nucleoside triphosphate hydrolases"/>
    <property type="match status" value="1"/>
</dbReference>
<dbReference type="InterPro" id="IPR027417">
    <property type="entry name" value="P-loop_NTPase"/>
</dbReference>
<reference evidence="4 5" key="1">
    <citation type="submission" date="2023-08" db="EMBL/GenBank/DDBJ databases">
        <title>genomic of DY56.</title>
        <authorList>
            <person name="Wang Y."/>
        </authorList>
    </citation>
    <scope>NUCLEOTIDE SEQUENCE [LARGE SCALE GENOMIC DNA]</scope>
    <source>
        <strain evidence="4 5">DY56-A-20</strain>
    </source>
</reference>
<dbReference type="Proteomes" id="UP001235664">
    <property type="component" value="Unassembled WGS sequence"/>
</dbReference>
<feature type="compositionally biased region" description="Basic and acidic residues" evidence="3">
    <location>
        <begin position="97"/>
        <end position="106"/>
    </location>
</feature>
<dbReference type="InterPro" id="IPR005702">
    <property type="entry name" value="Wzc-like_C"/>
</dbReference>
<keyword evidence="5" id="KW-1185">Reference proteome</keyword>
<gene>
    <name evidence="4" type="ORF">Q9K01_07760</name>
</gene>
<evidence type="ECO:0000256" key="3">
    <source>
        <dbReference type="SAM" id="MobiDB-lite"/>
    </source>
</evidence>
<dbReference type="Gene3D" id="3.40.50.300">
    <property type="entry name" value="P-loop containing nucleotide triphosphate hydrolases"/>
    <property type="match status" value="1"/>
</dbReference>
<dbReference type="EMBL" id="JAVAIL010000002">
    <property type="protein sequence ID" value="MDP4539512.1"/>
    <property type="molecule type" value="Genomic_DNA"/>
</dbReference>
<evidence type="ECO:0000313" key="5">
    <source>
        <dbReference type="Proteomes" id="UP001235664"/>
    </source>
</evidence>
<dbReference type="CDD" id="cd05387">
    <property type="entry name" value="BY-kinase"/>
    <property type="match status" value="1"/>
</dbReference>
<dbReference type="PANTHER" id="PTHR32309:SF31">
    <property type="entry name" value="CAPSULAR EXOPOLYSACCHARIDE FAMILY"/>
    <property type="match status" value="1"/>
</dbReference>
<evidence type="ECO:0000313" key="4">
    <source>
        <dbReference type="EMBL" id="MDP4539512.1"/>
    </source>
</evidence>
<comment type="caution">
    <text evidence="4">The sequence shown here is derived from an EMBL/GenBank/DDBJ whole genome shotgun (WGS) entry which is preliminary data.</text>
</comment>
<keyword evidence="1" id="KW-0547">Nucleotide-binding</keyword>
<evidence type="ECO:0000256" key="2">
    <source>
        <dbReference type="ARBA" id="ARBA00022840"/>
    </source>
</evidence>
<protein>
    <submittedName>
        <fullName evidence="4">Capsular biosynthesis protein</fullName>
    </submittedName>
</protein>